<name>A0ABS8Z6Q4_9PSEU</name>
<protein>
    <submittedName>
        <fullName evidence="1">Winged helix DNA-binding domain-containing protein</fullName>
    </submittedName>
</protein>
<evidence type="ECO:0000313" key="2">
    <source>
        <dbReference type="Proteomes" id="UP001521150"/>
    </source>
</evidence>
<dbReference type="PANTHER" id="PTHR38479">
    <property type="entry name" value="LMO0824 PROTEIN"/>
    <property type="match status" value="1"/>
</dbReference>
<dbReference type="GO" id="GO:0003677">
    <property type="term" value="F:DNA binding"/>
    <property type="evidence" value="ECO:0007669"/>
    <property type="project" value="UniProtKB-KW"/>
</dbReference>
<proteinExistence type="predicted"/>
<dbReference type="PANTHER" id="PTHR38479:SF2">
    <property type="entry name" value="WINGED HELIX DNA-BINDING DOMAIN-CONTAINING PROTEIN"/>
    <property type="match status" value="1"/>
</dbReference>
<dbReference type="RefSeq" id="WP_233723344.1">
    <property type="nucleotide sequence ID" value="NZ_JAJVCN010000001.1"/>
</dbReference>
<comment type="caution">
    <text evidence="1">The sequence shown here is derived from an EMBL/GenBank/DDBJ whole genome shotgun (WGS) entry which is preliminary data.</text>
</comment>
<dbReference type="Pfam" id="PF06224">
    <property type="entry name" value="AlkZ-like"/>
    <property type="match status" value="1"/>
</dbReference>
<sequence>MSAADYPSFAVAWRQQALNDMRGKYRKVSVDEDKILKGLIPFVSKPRTTDEIREHVADLCGGVLDSGDLLHYARALLPMTHVFPSGAFRQHGKFSLVGLKGDLPVEPAATALLVRRYLAAFGPATREDIAHFTYLKYRQLDPALAELDVIRLSDKEDRDLIDLPRAPRPAEDVDIPVRFLAKWDAAVISHKDRTRILPAAYHTRVVRKINGDVLSTYLIDGKVAGTWSCVRKGATATIVLEPFEPVPSSVHSELEAESLAVARFLEPDAETLVSTFT</sequence>
<dbReference type="Proteomes" id="UP001521150">
    <property type="component" value="Unassembled WGS sequence"/>
</dbReference>
<accession>A0ABS8Z6Q4</accession>
<evidence type="ECO:0000313" key="1">
    <source>
        <dbReference type="EMBL" id="MCE7002321.1"/>
    </source>
</evidence>
<organism evidence="1 2">
    <name type="scientific">Kibdelosporangium philippinense</name>
    <dbReference type="NCBI Taxonomy" id="211113"/>
    <lineage>
        <taxon>Bacteria</taxon>
        <taxon>Bacillati</taxon>
        <taxon>Actinomycetota</taxon>
        <taxon>Actinomycetes</taxon>
        <taxon>Pseudonocardiales</taxon>
        <taxon>Pseudonocardiaceae</taxon>
        <taxon>Kibdelosporangium</taxon>
    </lineage>
</organism>
<gene>
    <name evidence="1" type="ORF">LWC34_05675</name>
</gene>
<dbReference type="EMBL" id="JAJVCN010000001">
    <property type="protein sequence ID" value="MCE7002321.1"/>
    <property type="molecule type" value="Genomic_DNA"/>
</dbReference>
<keyword evidence="1" id="KW-0238">DNA-binding</keyword>
<dbReference type="InterPro" id="IPR009351">
    <property type="entry name" value="AlkZ-like"/>
</dbReference>
<keyword evidence="2" id="KW-1185">Reference proteome</keyword>
<reference evidence="1 2" key="1">
    <citation type="submission" date="2021-12" db="EMBL/GenBank/DDBJ databases">
        <title>Genome sequence of Kibdelosporangium philippinense ATCC 49844.</title>
        <authorList>
            <person name="Fedorov E.A."/>
            <person name="Omeragic M."/>
            <person name="Shalygina K.F."/>
            <person name="Maclea K.S."/>
        </authorList>
    </citation>
    <scope>NUCLEOTIDE SEQUENCE [LARGE SCALE GENOMIC DNA]</scope>
    <source>
        <strain evidence="1 2">ATCC 49844</strain>
    </source>
</reference>